<comment type="caution">
    <text evidence="1">The sequence shown here is derived from an EMBL/GenBank/DDBJ whole genome shotgun (WGS) entry which is preliminary data.</text>
</comment>
<dbReference type="AlphaFoldDB" id="A0A482XQS6"/>
<dbReference type="InParanoid" id="A0A482XQS6"/>
<gene>
    <name evidence="1" type="ORF">LSTR_LSTR011073</name>
</gene>
<sequence length="957" mass="109372">MDFDSKLSMIQGLIKCQQRIHGTLSNLCSDDTEKLDSIKSEVLKCIKEEEFDENSLRKVYFFLLLNTNKLEPSSSTLASDEDCGHFVSAIPVISDVLFVELVVALKLDSFLYESIVSLPPILSLEVISLVSILFKGVYKRNPFQMITYLEPVLKAVIVKLFLLESLSNRSLEIQGDDAYCITPFNDNLNSELCTDIKMKFFEYFQSLIANYSSANAEDYESLKSNRLNYLCACIMKSLIAVVRICCQHYLNPAAVNESYNINEMFKVTSFNTELKEKSRIPVISNIKETTLGTVLSIFLNTAKSVTISLWMSWMELEEYTNENMQLTIGNGIYHCLQYLDDEAIKNVVNNKLYSELLMVVTNMSIKPMAEEDEMKTADYATIIKNVNNPEKLQSKWLGLLISHEEFKPDLDNLKLVEEKSAIIVQNDAEVLLFRSVDFLQSADYSPEISECLKKVVLLAVGNFHIDHQMDILEKFLSKNGWTDILKMEGFETTMVELFNKTVDENDRVPIEVSFNVLGLALQSAKDLLDKIFSESKLNKAQGRFMTKILKNLKPICSYQSEATKPSLLISKVLEEIENASSMSDSEKENFITFVINLVNKFLIPVDDFANLFLWPGLSDAAEQDKHSCLLLWLEFAEKFVDGSVIIAEIQVSLPFCIVSLCQVINKFRCTLTAFDQKAIAVCDKAIDVLICYADSLNVDSEEGDDIQWMISQLKQVDLLLQIHVINYVNHPEFNYLNESKGKEIYWLKIMFLEQTDDESYLDNVNRPMFSRVLMKALPYLTLKEWEMMFGNLASKEDAKAMSNLFLACADVFLMLHSAVVPNLDKEEFDSREVESTHNCLSYIVKNLITILQNLILPVANRLQREEVSELFLKLCFILKEFPRAIKENDEFVWLKVLQDLISAADLPKSHDATSDLIDSKRFCLGIAMIPKRDLQVNLREFIYSNIYSMEHKQDCPS</sequence>
<evidence type="ECO:0000313" key="2">
    <source>
        <dbReference type="Proteomes" id="UP000291343"/>
    </source>
</evidence>
<organism evidence="1 2">
    <name type="scientific">Laodelphax striatellus</name>
    <name type="common">Small brown planthopper</name>
    <name type="synonym">Delphax striatella</name>
    <dbReference type="NCBI Taxonomy" id="195883"/>
    <lineage>
        <taxon>Eukaryota</taxon>
        <taxon>Metazoa</taxon>
        <taxon>Ecdysozoa</taxon>
        <taxon>Arthropoda</taxon>
        <taxon>Hexapoda</taxon>
        <taxon>Insecta</taxon>
        <taxon>Pterygota</taxon>
        <taxon>Neoptera</taxon>
        <taxon>Paraneoptera</taxon>
        <taxon>Hemiptera</taxon>
        <taxon>Auchenorrhyncha</taxon>
        <taxon>Fulgoroidea</taxon>
        <taxon>Delphacidae</taxon>
        <taxon>Criomorphinae</taxon>
        <taxon>Laodelphax</taxon>
    </lineage>
</organism>
<dbReference type="OrthoDB" id="6624138at2759"/>
<name>A0A482XQS6_LAOST</name>
<keyword evidence="2" id="KW-1185">Reference proteome</keyword>
<evidence type="ECO:0000313" key="1">
    <source>
        <dbReference type="EMBL" id="RZF48515.1"/>
    </source>
</evidence>
<dbReference type="Proteomes" id="UP000291343">
    <property type="component" value="Unassembled WGS sequence"/>
</dbReference>
<protein>
    <submittedName>
        <fullName evidence="1">Uncharacterized protein</fullName>
    </submittedName>
</protein>
<reference evidence="1 2" key="1">
    <citation type="journal article" date="2017" name="Gigascience">
        <title>Genome sequence of the small brown planthopper, Laodelphax striatellus.</title>
        <authorList>
            <person name="Zhu J."/>
            <person name="Jiang F."/>
            <person name="Wang X."/>
            <person name="Yang P."/>
            <person name="Bao Y."/>
            <person name="Zhao W."/>
            <person name="Wang W."/>
            <person name="Lu H."/>
            <person name="Wang Q."/>
            <person name="Cui N."/>
            <person name="Li J."/>
            <person name="Chen X."/>
            <person name="Luo L."/>
            <person name="Yu J."/>
            <person name="Kang L."/>
            <person name="Cui F."/>
        </authorList>
    </citation>
    <scope>NUCLEOTIDE SEQUENCE [LARGE SCALE GENOMIC DNA]</scope>
    <source>
        <strain evidence="1">Lst14</strain>
    </source>
</reference>
<dbReference type="EMBL" id="QKKF02002176">
    <property type="protein sequence ID" value="RZF48515.1"/>
    <property type="molecule type" value="Genomic_DNA"/>
</dbReference>
<accession>A0A482XQS6</accession>
<proteinExistence type="predicted"/>